<feature type="domain" description="ERV/ALR sulfhydryl oxidase" evidence="17">
    <location>
        <begin position="503"/>
        <end position="606"/>
    </location>
</feature>
<dbReference type="InterPro" id="IPR040986">
    <property type="entry name" value="QSOX_FAD-bd_dom"/>
</dbReference>
<dbReference type="CDD" id="cd02992">
    <property type="entry name" value="PDI_a_QSOX"/>
    <property type="match status" value="1"/>
</dbReference>
<dbReference type="InterPro" id="IPR013766">
    <property type="entry name" value="Thioredoxin_domain"/>
</dbReference>
<keyword evidence="13" id="KW-0862">Zinc</keyword>
<dbReference type="Gene3D" id="3.40.30.10">
    <property type="entry name" value="Glutaredoxin"/>
    <property type="match status" value="2"/>
</dbReference>
<dbReference type="InterPro" id="IPR039798">
    <property type="entry name" value="Sulfhydryl_oxidase"/>
</dbReference>
<dbReference type="SUPFAM" id="SSF52833">
    <property type="entry name" value="Thioredoxin-like"/>
    <property type="match status" value="1"/>
</dbReference>
<dbReference type="Pfam" id="PF00085">
    <property type="entry name" value="Thioredoxin"/>
    <property type="match status" value="1"/>
</dbReference>
<evidence type="ECO:0000256" key="6">
    <source>
        <dbReference type="ARBA" id="ARBA00022729"/>
    </source>
</evidence>
<dbReference type="InterPro" id="IPR036249">
    <property type="entry name" value="Thioredoxin-like_sf"/>
</dbReference>
<name>A0ABM1LFA5_GEKJA</name>
<dbReference type="Pfam" id="PF18108">
    <property type="entry name" value="QSOX_Trx1"/>
    <property type="match status" value="1"/>
</dbReference>
<proteinExistence type="inferred from homology"/>
<evidence type="ECO:0000313" key="20">
    <source>
        <dbReference type="RefSeq" id="XP_015284642.1"/>
    </source>
</evidence>
<reference evidence="20" key="1">
    <citation type="submission" date="2025-08" db="UniProtKB">
        <authorList>
            <consortium name="RefSeq"/>
        </authorList>
    </citation>
    <scope>IDENTIFICATION</scope>
</reference>
<feature type="compositionally biased region" description="Basic and acidic residues" evidence="15">
    <location>
        <begin position="677"/>
        <end position="701"/>
    </location>
</feature>
<keyword evidence="7 14" id="KW-0274">FAD</keyword>
<evidence type="ECO:0000256" key="3">
    <source>
        <dbReference type="ARBA" id="ARBA00006041"/>
    </source>
</evidence>
<protein>
    <recommendedName>
        <fullName evidence="14">Sulfhydryl oxidase</fullName>
        <ecNumber evidence="14">1.8.3.2</ecNumber>
    </recommendedName>
</protein>
<comment type="subcellular location">
    <subcellularLocation>
        <location evidence="2">Secreted</location>
    </subcellularLocation>
</comment>
<evidence type="ECO:0000259" key="16">
    <source>
        <dbReference type="PROSITE" id="PS50158"/>
    </source>
</evidence>
<keyword evidence="10" id="KW-0325">Glycoprotein</keyword>
<feature type="domain" description="CCHC-type" evidence="16">
    <location>
        <begin position="3"/>
        <end position="16"/>
    </location>
</feature>
<dbReference type="InterPro" id="IPR042568">
    <property type="entry name" value="QSOX_FAD-bd_sf"/>
</dbReference>
<evidence type="ECO:0000256" key="4">
    <source>
        <dbReference type="ARBA" id="ARBA00022525"/>
    </source>
</evidence>
<dbReference type="InterPro" id="IPR017937">
    <property type="entry name" value="Thioredoxin_CS"/>
</dbReference>
<dbReference type="Gene3D" id="1.20.120.1960">
    <property type="entry name" value="QSOX sulfhydryl oxidase domain"/>
    <property type="match status" value="1"/>
</dbReference>
<dbReference type="Pfam" id="PF18371">
    <property type="entry name" value="FAD_SOX"/>
    <property type="match status" value="1"/>
</dbReference>
<evidence type="ECO:0000256" key="12">
    <source>
        <dbReference type="ARBA" id="ARBA00048864"/>
    </source>
</evidence>
<evidence type="ECO:0000259" key="18">
    <source>
        <dbReference type="PROSITE" id="PS51352"/>
    </source>
</evidence>
<keyword evidence="4" id="KW-0964">Secreted</keyword>
<dbReference type="PRINTS" id="PR00421">
    <property type="entry name" value="THIOREDOXIN"/>
</dbReference>
<evidence type="ECO:0000313" key="19">
    <source>
        <dbReference type="Proteomes" id="UP000694871"/>
    </source>
</evidence>
<sequence>MTCQSCGKAGHIAYACHSKGTQRKQATHQESLHPKELHTMSVQPLQTEEELDHLVAQGVLEPVSHVLSETPIVTPIKPNGDVHICADYKYTINKVLQDHTYLVPVISHVLAMLAGLPLPACPLALLLLLLLPAGARGLGLYSPDDPLALLGADTLGRRVFHSSSAWVVEFYASWCGHCMQFAPTWKELAGDVEDWRPAVMLGVIDCAETTNQKICSEFKITGYPTLKFFKPFSTNPDDGIRLLHHGDGIRSLRESIISNVERSGDAWPPACPPLEAFSAAELHSFFQANSVTYLALIFEKEDSFLGREVTLDMVQFDNIAVRRVLQSNEELVRTFNVTTFPSGFLLFSNGSCNIIPVHGDSRPLYTSFLRRLPGVVRGSSVSPTVQPTAVPTTTPAPWRVVDRKKLYMADLESAIVYTLRVEAARFLFLDKERLSALKQYVAVLVKYFPGRLVVMNYLRSLDNWLRPRTNVTQSEWEEALRNKREHPYARLPETPNWVGCQGSKPEFRGFPCSLWTLFHFLTVQEALQSPRFTSPSEVLPTMRGYIHYFFGCRECADHFEGMAAESMHRVKNKDGAILWLWSRHNRVNARLAGTQSDDPRFPKIQWPPQMLCWSCQLIINGRRMWDERAILRFFKSHFSRNNVYMDYMNFERGRHGREVEERNIESEGNWEEGGGGEDARGAEERTEKPEQGREEKRRSGSDRSGGSELRRPSIIKLGKSAKAKELEDDIVDLDSFSEQHYKSKALKAAAQAGDGHRRSRRDTGLVLVEDESRHQSFDHDAVWERLKRKGLGAQQMMEAMEEEVGGEGGAALRRSQWLRLLGVGFSRLDVSLCVVLYLLSSMCLLGMYTFFRMRMRYRKGRPGFPLA</sequence>
<comment type="function">
    <text evidence="11">Catalyzes the oxidation of sulfhydryl groups in peptide and protein thiols to disulfides with the reduction of oxygen to hydrogen peroxide. Plays a role in disulfide bond formation in a variety of extracellular proteins. In fibroblasts, required for normal incorporation of laminin into the extracellular matrix, and thereby for normal cell-cell adhesion and cell migration.</text>
</comment>
<evidence type="ECO:0000256" key="5">
    <source>
        <dbReference type="ARBA" id="ARBA00022630"/>
    </source>
</evidence>
<comment type="catalytic activity">
    <reaction evidence="12 14">
        <text>2 R'C(R)SH + O2 = R'C(R)S-S(R)CR' + H2O2</text>
        <dbReference type="Rhea" id="RHEA:17357"/>
        <dbReference type="ChEBI" id="CHEBI:15379"/>
        <dbReference type="ChEBI" id="CHEBI:16240"/>
        <dbReference type="ChEBI" id="CHEBI:16520"/>
        <dbReference type="ChEBI" id="CHEBI:17412"/>
        <dbReference type="EC" id="1.8.3.2"/>
    </reaction>
</comment>
<dbReference type="PROSITE" id="PS51352">
    <property type="entry name" value="THIOREDOXIN_2"/>
    <property type="match status" value="1"/>
</dbReference>
<dbReference type="InterPro" id="IPR043128">
    <property type="entry name" value="Rev_trsase/Diguanyl_cyclase"/>
</dbReference>
<dbReference type="GeneID" id="107125704"/>
<keyword evidence="14" id="KW-0472">Membrane</keyword>
<keyword evidence="13" id="KW-0479">Metal-binding</keyword>
<organism evidence="19 20">
    <name type="scientific">Gekko japonicus</name>
    <name type="common">Schlegel's Japanese gecko</name>
    <dbReference type="NCBI Taxonomy" id="146911"/>
    <lineage>
        <taxon>Eukaryota</taxon>
        <taxon>Metazoa</taxon>
        <taxon>Chordata</taxon>
        <taxon>Craniata</taxon>
        <taxon>Vertebrata</taxon>
        <taxon>Euteleostomi</taxon>
        <taxon>Lepidosauria</taxon>
        <taxon>Squamata</taxon>
        <taxon>Bifurcata</taxon>
        <taxon>Gekkota</taxon>
        <taxon>Gekkonidae</taxon>
        <taxon>Gekkoninae</taxon>
        <taxon>Gekko</taxon>
    </lineage>
</organism>
<evidence type="ECO:0000256" key="14">
    <source>
        <dbReference type="RuleBase" id="RU371123"/>
    </source>
</evidence>
<keyword evidence="6" id="KW-0732">Signal</keyword>
<keyword evidence="19" id="KW-1185">Reference proteome</keyword>
<evidence type="ECO:0000256" key="13">
    <source>
        <dbReference type="PROSITE-ProRule" id="PRU00047"/>
    </source>
</evidence>
<evidence type="ECO:0000256" key="1">
    <source>
        <dbReference type="ARBA" id="ARBA00001974"/>
    </source>
</evidence>
<evidence type="ECO:0000259" key="17">
    <source>
        <dbReference type="PROSITE" id="PS51324"/>
    </source>
</evidence>
<dbReference type="Proteomes" id="UP000694871">
    <property type="component" value="Unplaced"/>
</dbReference>
<keyword evidence="14" id="KW-1133">Transmembrane helix</keyword>
<evidence type="ECO:0000256" key="10">
    <source>
        <dbReference type="ARBA" id="ARBA00023180"/>
    </source>
</evidence>
<dbReference type="SUPFAM" id="SSF69000">
    <property type="entry name" value="FAD-dependent thiol oxidase"/>
    <property type="match status" value="1"/>
</dbReference>
<accession>A0ABM1LFA5</accession>
<evidence type="ECO:0000256" key="9">
    <source>
        <dbReference type="ARBA" id="ARBA00023157"/>
    </source>
</evidence>
<dbReference type="EC" id="1.8.3.2" evidence="14"/>
<keyword evidence="5 14" id="KW-0285">Flavoprotein</keyword>
<evidence type="ECO:0000256" key="2">
    <source>
        <dbReference type="ARBA" id="ARBA00004613"/>
    </source>
</evidence>
<dbReference type="InterPro" id="IPR017905">
    <property type="entry name" value="ERV/ALR_sulphydryl_oxidase"/>
</dbReference>
<dbReference type="InterPro" id="IPR041269">
    <property type="entry name" value="QSOX_Trx1"/>
</dbReference>
<feature type="domain" description="Thioredoxin" evidence="18">
    <location>
        <begin position="112"/>
        <end position="265"/>
    </location>
</feature>
<keyword evidence="9" id="KW-1015">Disulfide bond</keyword>
<evidence type="ECO:0000256" key="8">
    <source>
        <dbReference type="ARBA" id="ARBA00023002"/>
    </source>
</evidence>
<dbReference type="InterPro" id="IPR036774">
    <property type="entry name" value="ERV/ALR_sulphydryl_oxid_sf"/>
</dbReference>
<dbReference type="PROSITE" id="PS50158">
    <property type="entry name" value="ZF_CCHC"/>
    <property type="match status" value="1"/>
</dbReference>
<evidence type="ECO:0000256" key="7">
    <source>
        <dbReference type="ARBA" id="ARBA00022827"/>
    </source>
</evidence>
<dbReference type="Gene3D" id="3.30.70.270">
    <property type="match status" value="1"/>
</dbReference>
<feature type="transmembrane region" description="Helical" evidence="14">
    <location>
        <begin position="834"/>
        <end position="851"/>
    </location>
</feature>
<evidence type="ECO:0000256" key="15">
    <source>
        <dbReference type="SAM" id="MobiDB-lite"/>
    </source>
</evidence>
<comment type="cofactor">
    <cofactor evidence="1 14">
        <name>FAD</name>
        <dbReference type="ChEBI" id="CHEBI:57692"/>
    </cofactor>
</comment>
<gene>
    <name evidence="20" type="primary">QSOX1</name>
</gene>
<dbReference type="PROSITE" id="PS51324">
    <property type="entry name" value="ERV_ALR"/>
    <property type="match status" value="1"/>
</dbReference>
<feature type="region of interest" description="Disordered" evidence="15">
    <location>
        <begin position="658"/>
        <end position="716"/>
    </location>
</feature>
<dbReference type="Gene3D" id="3.10.10.10">
    <property type="entry name" value="HIV Type 1 Reverse Transcriptase, subunit A, domain 1"/>
    <property type="match status" value="1"/>
</dbReference>
<evidence type="ECO:0000256" key="11">
    <source>
        <dbReference type="ARBA" id="ARBA00045804"/>
    </source>
</evidence>
<dbReference type="Pfam" id="PF04777">
    <property type="entry name" value="Evr1_Alr"/>
    <property type="match status" value="1"/>
</dbReference>
<dbReference type="InterPro" id="IPR001878">
    <property type="entry name" value="Znf_CCHC"/>
</dbReference>
<keyword evidence="8 14" id="KW-0560">Oxidoreductase</keyword>
<dbReference type="PANTHER" id="PTHR22897">
    <property type="entry name" value="QUIESCIN Q6-RELATED SULFHYDRYL OXIDASE"/>
    <property type="match status" value="1"/>
</dbReference>
<keyword evidence="14" id="KW-0812">Transmembrane</keyword>
<keyword evidence="13" id="KW-0863">Zinc-finger</keyword>
<comment type="similarity">
    <text evidence="3 14">Belongs to the quiescin-sulfhydryl oxidase (QSOX) family.</text>
</comment>
<dbReference type="Gene3D" id="1.20.120.310">
    <property type="entry name" value="ERV/ALR sulfhydryl oxidase domain"/>
    <property type="match status" value="1"/>
</dbReference>
<dbReference type="RefSeq" id="XP_015284642.1">
    <property type="nucleotide sequence ID" value="XM_015429156.1"/>
</dbReference>
<dbReference type="PANTHER" id="PTHR22897:SF6">
    <property type="entry name" value="SULFHYDRYL OXIDASE 1"/>
    <property type="match status" value="1"/>
</dbReference>
<dbReference type="PROSITE" id="PS00194">
    <property type="entry name" value="THIOREDOXIN_1"/>
    <property type="match status" value="1"/>
</dbReference>